<proteinExistence type="predicted"/>
<keyword evidence="1" id="KW-0479">Metal-binding</keyword>
<dbReference type="Proteomes" id="UP001353858">
    <property type="component" value="Unassembled WGS sequence"/>
</dbReference>
<dbReference type="AlphaFoldDB" id="A0AAN7PEV8"/>
<dbReference type="InterPro" id="IPR007527">
    <property type="entry name" value="Znf_SWIM"/>
</dbReference>
<keyword evidence="1" id="KW-0863">Zinc-finger</keyword>
<gene>
    <name evidence="3" type="ORF">RN001_003336</name>
</gene>
<reference evidence="4" key="1">
    <citation type="submission" date="2023-01" db="EMBL/GenBank/DDBJ databases">
        <title>Key to firefly adult light organ development and bioluminescence: homeobox transcription factors regulate luciferase expression and transportation to peroxisome.</title>
        <authorList>
            <person name="Fu X."/>
        </authorList>
    </citation>
    <scope>NUCLEOTIDE SEQUENCE [LARGE SCALE GENOMIC DNA]</scope>
</reference>
<protein>
    <recommendedName>
        <fullName evidence="2">SWIM-type domain-containing protein</fullName>
    </recommendedName>
</protein>
<evidence type="ECO:0000259" key="2">
    <source>
        <dbReference type="PROSITE" id="PS50966"/>
    </source>
</evidence>
<dbReference type="PANTHER" id="PTHR39953:SF1">
    <property type="entry name" value="RE54151P"/>
    <property type="match status" value="1"/>
</dbReference>
<evidence type="ECO:0000256" key="1">
    <source>
        <dbReference type="PROSITE-ProRule" id="PRU00325"/>
    </source>
</evidence>
<evidence type="ECO:0000313" key="3">
    <source>
        <dbReference type="EMBL" id="KAK4887065.1"/>
    </source>
</evidence>
<keyword evidence="1" id="KW-0862">Zinc</keyword>
<keyword evidence="4" id="KW-1185">Reference proteome</keyword>
<organism evidence="3 4">
    <name type="scientific">Aquatica leii</name>
    <dbReference type="NCBI Taxonomy" id="1421715"/>
    <lineage>
        <taxon>Eukaryota</taxon>
        <taxon>Metazoa</taxon>
        <taxon>Ecdysozoa</taxon>
        <taxon>Arthropoda</taxon>
        <taxon>Hexapoda</taxon>
        <taxon>Insecta</taxon>
        <taxon>Pterygota</taxon>
        <taxon>Neoptera</taxon>
        <taxon>Endopterygota</taxon>
        <taxon>Coleoptera</taxon>
        <taxon>Polyphaga</taxon>
        <taxon>Elateriformia</taxon>
        <taxon>Elateroidea</taxon>
        <taxon>Lampyridae</taxon>
        <taxon>Luciolinae</taxon>
        <taxon>Aquatica</taxon>
    </lineage>
</organism>
<feature type="domain" description="SWIM-type" evidence="2">
    <location>
        <begin position="45"/>
        <end position="80"/>
    </location>
</feature>
<accession>A0AAN7PEV8</accession>
<evidence type="ECO:0000313" key="4">
    <source>
        <dbReference type="Proteomes" id="UP001353858"/>
    </source>
</evidence>
<dbReference type="PROSITE" id="PS50966">
    <property type="entry name" value="ZF_SWIM"/>
    <property type="match status" value="1"/>
</dbReference>
<name>A0AAN7PEV8_9COLE</name>
<comment type="caution">
    <text evidence="3">The sequence shown here is derived from an EMBL/GenBank/DDBJ whole genome shotgun (WGS) entry which is preliminary data.</text>
</comment>
<dbReference type="Pfam" id="PF04434">
    <property type="entry name" value="SWIM"/>
    <property type="match status" value="1"/>
</dbReference>
<sequence length="137" mass="15626">MSLLHREENSYSSGNVKKTFYEPNMQTPLLKGEVKASMKNHTCNVEMLLDVNEGILEGTCTCPRCQVLCHHMAAVCFYAHYNISVTDIACAWSAPKPSTSKDVRKLKDMYPEKKIYNPLKKKSHQNPLTTLKKKCHH</sequence>
<dbReference type="PANTHER" id="PTHR39953">
    <property type="entry name" value="RE54151P"/>
    <property type="match status" value="1"/>
</dbReference>
<dbReference type="GO" id="GO:0008270">
    <property type="term" value="F:zinc ion binding"/>
    <property type="evidence" value="ECO:0007669"/>
    <property type="project" value="UniProtKB-KW"/>
</dbReference>
<dbReference type="EMBL" id="JARPUR010000001">
    <property type="protein sequence ID" value="KAK4887065.1"/>
    <property type="molecule type" value="Genomic_DNA"/>
</dbReference>